<dbReference type="AlphaFoldDB" id="A0A9Q1EV00"/>
<evidence type="ECO:0000313" key="2">
    <source>
        <dbReference type="EMBL" id="KAJ8345561.1"/>
    </source>
</evidence>
<keyword evidence="1" id="KW-0732">Signal</keyword>
<dbReference type="EMBL" id="JAINUF010000012">
    <property type="protein sequence ID" value="KAJ8345561.1"/>
    <property type="molecule type" value="Genomic_DNA"/>
</dbReference>
<keyword evidence="3" id="KW-1185">Reference proteome</keyword>
<dbReference type="Proteomes" id="UP001152622">
    <property type="component" value="Chromosome 12"/>
</dbReference>
<comment type="caution">
    <text evidence="2">The sequence shown here is derived from an EMBL/GenBank/DDBJ whole genome shotgun (WGS) entry which is preliminary data.</text>
</comment>
<accession>A0A9Q1EV00</accession>
<reference evidence="2" key="1">
    <citation type="journal article" date="2023" name="Science">
        <title>Genome structures resolve the early diversification of teleost fishes.</title>
        <authorList>
            <person name="Parey E."/>
            <person name="Louis A."/>
            <person name="Montfort J."/>
            <person name="Bouchez O."/>
            <person name="Roques C."/>
            <person name="Iampietro C."/>
            <person name="Lluch J."/>
            <person name="Castinel A."/>
            <person name="Donnadieu C."/>
            <person name="Desvignes T."/>
            <person name="Floi Bucao C."/>
            <person name="Jouanno E."/>
            <person name="Wen M."/>
            <person name="Mejri S."/>
            <person name="Dirks R."/>
            <person name="Jansen H."/>
            <person name="Henkel C."/>
            <person name="Chen W.J."/>
            <person name="Zahm M."/>
            <person name="Cabau C."/>
            <person name="Klopp C."/>
            <person name="Thompson A.W."/>
            <person name="Robinson-Rechavi M."/>
            <person name="Braasch I."/>
            <person name="Lecointre G."/>
            <person name="Bobe J."/>
            <person name="Postlethwait J.H."/>
            <person name="Berthelot C."/>
            <person name="Roest Crollius H."/>
            <person name="Guiguen Y."/>
        </authorList>
    </citation>
    <scope>NUCLEOTIDE SEQUENCE</scope>
    <source>
        <strain evidence="2">WJC10195</strain>
    </source>
</reference>
<sequence>MGGGAVPHLPALRLLLCLKGIQTWFSFSLVPCEMLCNAGKIFKRQEELATACSVASKEYRKRTSENSVGETGFSRTADEHFQVRSSHPDLTPFILF</sequence>
<organism evidence="2 3">
    <name type="scientific">Synaphobranchus kaupii</name>
    <name type="common">Kaup's arrowtooth eel</name>
    <dbReference type="NCBI Taxonomy" id="118154"/>
    <lineage>
        <taxon>Eukaryota</taxon>
        <taxon>Metazoa</taxon>
        <taxon>Chordata</taxon>
        <taxon>Craniata</taxon>
        <taxon>Vertebrata</taxon>
        <taxon>Euteleostomi</taxon>
        <taxon>Actinopterygii</taxon>
        <taxon>Neopterygii</taxon>
        <taxon>Teleostei</taxon>
        <taxon>Anguilliformes</taxon>
        <taxon>Synaphobranchidae</taxon>
        <taxon>Synaphobranchus</taxon>
    </lineage>
</organism>
<protein>
    <recommendedName>
        <fullName evidence="4">Secreted protein</fullName>
    </recommendedName>
</protein>
<gene>
    <name evidence="2" type="ORF">SKAU_G00297540</name>
</gene>
<name>A0A9Q1EV00_SYNKA</name>
<evidence type="ECO:0000256" key="1">
    <source>
        <dbReference type="SAM" id="SignalP"/>
    </source>
</evidence>
<feature type="chain" id="PRO_5040459706" description="Secreted protein" evidence="1">
    <location>
        <begin position="24"/>
        <end position="96"/>
    </location>
</feature>
<evidence type="ECO:0008006" key="4">
    <source>
        <dbReference type="Google" id="ProtNLM"/>
    </source>
</evidence>
<feature type="signal peptide" evidence="1">
    <location>
        <begin position="1"/>
        <end position="23"/>
    </location>
</feature>
<evidence type="ECO:0000313" key="3">
    <source>
        <dbReference type="Proteomes" id="UP001152622"/>
    </source>
</evidence>
<proteinExistence type="predicted"/>